<accession>A0A060AMB9</accession>
<dbReference type="GeneID" id="19686849"/>
<protein>
    <submittedName>
        <fullName evidence="1">Uncharacterized protein</fullName>
    </submittedName>
</protein>
<gene>
    <name evidence="1" type="ORF">CR8_098</name>
</gene>
<evidence type="ECO:0000313" key="2">
    <source>
        <dbReference type="Proteomes" id="UP000026984"/>
    </source>
</evidence>
<organism evidence="1 2">
    <name type="scientific">Cronobacter phage CR8</name>
    <dbReference type="NCBI Taxonomy" id="1327934"/>
    <lineage>
        <taxon>Viruses</taxon>
        <taxon>Duplodnaviria</taxon>
        <taxon>Heunggongvirae</taxon>
        <taxon>Uroviricota</taxon>
        <taxon>Caudoviricetes</taxon>
        <taxon>Vequintavirinae</taxon>
        <taxon>Certrevirus</taxon>
        <taxon>Certrevirus CR8</taxon>
    </lineage>
</organism>
<reference evidence="1 2" key="1">
    <citation type="submission" date="2013-04" db="EMBL/GenBank/DDBJ databases">
        <title>Complete Genome Sequence of Cronobacter sakazakii Bacteriophage CR8.</title>
        <authorList>
            <person name="Kim Y."/>
            <person name="Shin H."/>
            <person name="Ryu S."/>
        </authorList>
    </citation>
    <scope>NUCLEOTIDE SEQUENCE [LARGE SCALE GENOMIC DNA]</scope>
</reference>
<dbReference type="Proteomes" id="UP000026984">
    <property type="component" value="Segment"/>
</dbReference>
<evidence type="ECO:0000313" key="1">
    <source>
        <dbReference type="EMBL" id="AIA64628.1"/>
    </source>
</evidence>
<keyword evidence="2" id="KW-1185">Reference proteome</keyword>
<dbReference type="RefSeq" id="YP_009042335.1">
    <property type="nucleotide sequence ID" value="NC_024354.1"/>
</dbReference>
<name>A0A060AMB9_9CAUD</name>
<dbReference type="EMBL" id="KC954774">
    <property type="protein sequence ID" value="AIA64628.1"/>
    <property type="molecule type" value="Genomic_DNA"/>
</dbReference>
<proteinExistence type="predicted"/>
<dbReference type="KEGG" id="vg:19686849"/>
<sequence>MELTNNVGGTTLMYAIDDTAAGHNVPSMSLGQTDDGHPIVVKAVFADEDSAKLMANHMDKQPGAHIGRFQVVAVELWRPTDIEVYVRERIRESKKGEGPKLVLPGSL</sequence>